<accession>A0A3P7N7M1</accession>
<dbReference type="Proteomes" id="UP000271889">
    <property type="component" value="Unassembled WGS sequence"/>
</dbReference>
<keyword evidence="3" id="KW-1185">Reference proteome</keyword>
<feature type="domain" description="Peptidase M13 C-terminal" evidence="1">
    <location>
        <begin position="4"/>
        <end position="70"/>
    </location>
</feature>
<dbReference type="EMBL" id="UYRV01118933">
    <property type="protein sequence ID" value="VDN31428.1"/>
    <property type="molecule type" value="Genomic_DNA"/>
</dbReference>
<evidence type="ECO:0000313" key="3">
    <source>
        <dbReference type="Proteomes" id="UP000271889"/>
    </source>
</evidence>
<proteinExistence type="predicted"/>
<dbReference type="GO" id="GO:0004222">
    <property type="term" value="F:metalloendopeptidase activity"/>
    <property type="evidence" value="ECO:0007669"/>
    <property type="project" value="InterPro"/>
</dbReference>
<dbReference type="OrthoDB" id="5873741at2759"/>
<reference evidence="2 3" key="1">
    <citation type="submission" date="2018-11" db="EMBL/GenBank/DDBJ databases">
        <authorList>
            <consortium name="Pathogen Informatics"/>
        </authorList>
    </citation>
    <scope>NUCLEOTIDE SEQUENCE [LARGE SCALE GENOMIC DNA]</scope>
</reference>
<dbReference type="AlphaFoldDB" id="A0A3P7N7M1"/>
<name>A0A3P7N7M1_CYLGO</name>
<dbReference type="PROSITE" id="PS51885">
    <property type="entry name" value="NEPRILYSIN"/>
    <property type="match status" value="1"/>
</dbReference>
<dbReference type="PANTHER" id="PTHR11733:SF237">
    <property type="entry name" value="NEPRILYSIN-LIKE 4"/>
    <property type="match status" value="1"/>
</dbReference>
<protein>
    <recommendedName>
        <fullName evidence="1">Peptidase M13 C-terminal domain-containing protein</fullName>
    </recommendedName>
</protein>
<dbReference type="SUPFAM" id="SSF55486">
    <property type="entry name" value="Metalloproteases ('zincins'), catalytic domain"/>
    <property type="match status" value="1"/>
</dbReference>
<gene>
    <name evidence="2" type="ORF">CGOC_LOCUS11814</name>
</gene>
<evidence type="ECO:0000313" key="2">
    <source>
        <dbReference type="EMBL" id="VDN31428.1"/>
    </source>
</evidence>
<dbReference type="InterPro" id="IPR024079">
    <property type="entry name" value="MetalloPept_cat_dom_sf"/>
</dbReference>
<dbReference type="InterPro" id="IPR018497">
    <property type="entry name" value="Peptidase_M13_C"/>
</dbReference>
<dbReference type="GO" id="GO:0005886">
    <property type="term" value="C:plasma membrane"/>
    <property type="evidence" value="ECO:0007669"/>
    <property type="project" value="TreeGrafter"/>
</dbReference>
<sequence length="105" mass="11929">MSLASTALNYGGIGAIVGHEITHGFDNEGRLYDAFGERNEWWNEEVKKEYVQRAQCFIDQYGKIEVAELTGEFVNQVLANQPEFAAAFKCDVDSPMNPIERCHLW</sequence>
<dbReference type="PANTHER" id="PTHR11733">
    <property type="entry name" value="ZINC METALLOPROTEASE FAMILY M13 NEPRILYSIN-RELATED"/>
    <property type="match status" value="1"/>
</dbReference>
<dbReference type="GO" id="GO:0016485">
    <property type="term" value="P:protein processing"/>
    <property type="evidence" value="ECO:0007669"/>
    <property type="project" value="TreeGrafter"/>
</dbReference>
<dbReference type="Gene3D" id="3.40.390.10">
    <property type="entry name" value="Collagenase (Catalytic Domain)"/>
    <property type="match status" value="2"/>
</dbReference>
<dbReference type="InterPro" id="IPR000718">
    <property type="entry name" value="Peptidase_M13"/>
</dbReference>
<organism evidence="2 3">
    <name type="scientific">Cylicostephanus goldi</name>
    <name type="common">Nematode worm</name>
    <dbReference type="NCBI Taxonomy" id="71465"/>
    <lineage>
        <taxon>Eukaryota</taxon>
        <taxon>Metazoa</taxon>
        <taxon>Ecdysozoa</taxon>
        <taxon>Nematoda</taxon>
        <taxon>Chromadorea</taxon>
        <taxon>Rhabditida</taxon>
        <taxon>Rhabditina</taxon>
        <taxon>Rhabditomorpha</taxon>
        <taxon>Strongyloidea</taxon>
        <taxon>Strongylidae</taxon>
        <taxon>Cylicostephanus</taxon>
    </lineage>
</organism>
<evidence type="ECO:0000259" key="1">
    <source>
        <dbReference type="Pfam" id="PF01431"/>
    </source>
</evidence>
<dbReference type="Pfam" id="PF01431">
    <property type="entry name" value="Peptidase_M13"/>
    <property type="match status" value="1"/>
</dbReference>